<feature type="compositionally biased region" description="Acidic residues" evidence="1">
    <location>
        <begin position="218"/>
        <end position="230"/>
    </location>
</feature>
<feature type="transmembrane region" description="Helical" evidence="2">
    <location>
        <begin position="6"/>
        <end position="23"/>
    </location>
</feature>
<proteinExistence type="predicted"/>
<protein>
    <submittedName>
        <fullName evidence="3">Uncharacterized protein</fullName>
    </submittedName>
</protein>
<evidence type="ECO:0000256" key="2">
    <source>
        <dbReference type="SAM" id="Phobius"/>
    </source>
</evidence>
<accession>A0A4Z0H4H0</accession>
<feature type="compositionally biased region" description="Acidic residues" evidence="1">
    <location>
        <begin position="241"/>
        <end position="255"/>
    </location>
</feature>
<feature type="transmembrane region" description="Helical" evidence="2">
    <location>
        <begin position="32"/>
        <end position="48"/>
    </location>
</feature>
<keyword evidence="2" id="KW-0472">Membrane</keyword>
<evidence type="ECO:0000256" key="1">
    <source>
        <dbReference type="SAM" id="MobiDB-lite"/>
    </source>
</evidence>
<dbReference type="RefSeq" id="WP_135326740.1">
    <property type="nucleotide sequence ID" value="NZ_SRJC01000001.1"/>
</dbReference>
<dbReference type="Proteomes" id="UP000297982">
    <property type="component" value="Unassembled WGS sequence"/>
</dbReference>
<organism evidence="3 4">
    <name type="scientific">Halobacillus salinus</name>
    <dbReference type="NCBI Taxonomy" id="192814"/>
    <lineage>
        <taxon>Bacteria</taxon>
        <taxon>Bacillati</taxon>
        <taxon>Bacillota</taxon>
        <taxon>Bacilli</taxon>
        <taxon>Bacillales</taxon>
        <taxon>Bacillaceae</taxon>
        <taxon>Halobacillus</taxon>
    </lineage>
</organism>
<comment type="caution">
    <text evidence="3">The sequence shown here is derived from an EMBL/GenBank/DDBJ whole genome shotgun (WGS) entry which is preliminary data.</text>
</comment>
<keyword evidence="2" id="KW-0812">Transmembrane</keyword>
<gene>
    <name evidence="3" type="ORF">E4663_03885</name>
</gene>
<sequence>MVIQLVFLLIAAIILVIAMNFVKTDYDNKSKWILFGSAVSIAIITIFSSYTFGLFVSLLLVMLVIGLISILIFPRLSKVGDDQYDDIRFVAPIDEEKNVGDNARVAGEEWKERNTSVNANPYPGRTVEMESEQIDDEIEERMEVQEERVETFEEDNGALEPISETAQPAPSIPLEESELDFEDELLANRRSIMEEERLDNDTGQIYEEDPNRNFEDLRELDEQEVSEEEKESNPEERSIDFDMDDFEIPELDLEEDSYKQGGE</sequence>
<feature type="transmembrane region" description="Helical" evidence="2">
    <location>
        <begin position="54"/>
        <end position="73"/>
    </location>
</feature>
<feature type="region of interest" description="Disordered" evidence="1">
    <location>
        <begin position="192"/>
        <end position="263"/>
    </location>
</feature>
<evidence type="ECO:0000313" key="3">
    <source>
        <dbReference type="EMBL" id="TGB04156.1"/>
    </source>
</evidence>
<name>A0A4Z0H4H0_9BACI</name>
<feature type="region of interest" description="Disordered" evidence="1">
    <location>
        <begin position="146"/>
        <end position="171"/>
    </location>
</feature>
<evidence type="ECO:0000313" key="4">
    <source>
        <dbReference type="Proteomes" id="UP000297982"/>
    </source>
</evidence>
<reference evidence="3 4" key="1">
    <citation type="journal article" date="2003" name="Int. J. Syst. Evol. Microbiol.">
        <title>Halobacillus salinus sp. nov., isolated from a salt lake on the coast of the East Sea in Korea.</title>
        <authorList>
            <person name="Yoon J.H."/>
            <person name="Kang K.H."/>
            <person name="Park Y.H."/>
        </authorList>
    </citation>
    <scope>NUCLEOTIDE SEQUENCE [LARGE SCALE GENOMIC DNA]</scope>
    <source>
        <strain evidence="3 4">HSL-3</strain>
    </source>
</reference>
<feature type="compositionally biased region" description="Basic and acidic residues" evidence="1">
    <location>
        <begin position="231"/>
        <end position="240"/>
    </location>
</feature>
<keyword evidence="4" id="KW-1185">Reference proteome</keyword>
<dbReference type="AlphaFoldDB" id="A0A4Z0H4H0"/>
<dbReference type="EMBL" id="SRJC01000001">
    <property type="protein sequence ID" value="TGB04156.1"/>
    <property type="molecule type" value="Genomic_DNA"/>
</dbReference>
<dbReference type="STRING" id="192814.GCA_900166575_01102"/>
<keyword evidence="2" id="KW-1133">Transmembrane helix</keyword>